<feature type="region of interest" description="Disordered" evidence="1">
    <location>
        <begin position="510"/>
        <end position="570"/>
    </location>
</feature>
<keyword evidence="2" id="KW-0732">Signal</keyword>
<proteinExistence type="predicted"/>
<dbReference type="VEuPathDB" id="VectorBase:ACHR004643"/>
<dbReference type="AlphaFoldDB" id="A0A182K1K9"/>
<keyword evidence="4" id="KW-1185">Reference proteome</keyword>
<name>A0A182K1K9_9DIPT</name>
<feature type="compositionally biased region" description="Pro residues" evidence="1">
    <location>
        <begin position="529"/>
        <end position="545"/>
    </location>
</feature>
<reference evidence="3" key="2">
    <citation type="submission" date="2020-05" db="UniProtKB">
        <authorList>
            <consortium name="EnsemblMetazoa"/>
        </authorList>
    </citation>
    <scope>IDENTIFICATION</scope>
    <source>
        <strain evidence="3">ACHKN1017</strain>
    </source>
</reference>
<dbReference type="Proteomes" id="UP000075881">
    <property type="component" value="Unassembled WGS sequence"/>
</dbReference>
<evidence type="ECO:0000256" key="2">
    <source>
        <dbReference type="SAM" id="SignalP"/>
    </source>
</evidence>
<evidence type="ECO:0008006" key="5">
    <source>
        <dbReference type="Google" id="ProtNLM"/>
    </source>
</evidence>
<evidence type="ECO:0000256" key="1">
    <source>
        <dbReference type="SAM" id="MobiDB-lite"/>
    </source>
</evidence>
<reference evidence="4" key="1">
    <citation type="submission" date="2013-03" db="EMBL/GenBank/DDBJ databases">
        <title>The Genome Sequence of Anopheles christyi ACHKN1017.</title>
        <authorList>
            <consortium name="The Broad Institute Genomics Platform"/>
            <person name="Neafsey D.E."/>
            <person name="Besansky N."/>
            <person name="Walker B."/>
            <person name="Young S.K."/>
            <person name="Zeng Q."/>
            <person name="Gargeya S."/>
            <person name="Fitzgerald M."/>
            <person name="Haas B."/>
            <person name="Abouelleil A."/>
            <person name="Allen A.W."/>
            <person name="Alvarado L."/>
            <person name="Arachchi H.M."/>
            <person name="Berlin A.M."/>
            <person name="Chapman S.B."/>
            <person name="Gainer-Dewar J."/>
            <person name="Goldberg J."/>
            <person name="Griggs A."/>
            <person name="Gujja S."/>
            <person name="Hansen M."/>
            <person name="Howarth C."/>
            <person name="Imamovic A."/>
            <person name="Ireland A."/>
            <person name="Larimer J."/>
            <person name="McCowan C."/>
            <person name="Murphy C."/>
            <person name="Pearson M."/>
            <person name="Poon T.W."/>
            <person name="Priest M."/>
            <person name="Roberts A."/>
            <person name="Saif S."/>
            <person name="Shea T."/>
            <person name="Sisk P."/>
            <person name="Sykes S."/>
            <person name="Wortman J."/>
            <person name="Nusbaum C."/>
            <person name="Birren B."/>
        </authorList>
    </citation>
    <scope>NUCLEOTIDE SEQUENCE [LARGE SCALE GENOMIC DNA]</scope>
    <source>
        <strain evidence="4">ACHKN1017</strain>
    </source>
</reference>
<feature type="signal peptide" evidence="2">
    <location>
        <begin position="1"/>
        <end position="18"/>
    </location>
</feature>
<dbReference type="STRING" id="43041.A0A182K1K9"/>
<protein>
    <recommendedName>
        <fullName evidence="5">DUF4794 domain-containing protein</fullName>
    </recommendedName>
</protein>
<feature type="compositionally biased region" description="Low complexity" evidence="1">
    <location>
        <begin position="677"/>
        <end position="709"/>
    </location>
</feature>
<dbReference type="EnsemblMetazoa" id="ACHR004643-RA">
    <property type="protein sequence ID" value="ACHR004643-PA"/>
    <property type="gene ID" value="ACHR004643"/>
</dbReference>
<feature type="chain" id="PRO_5008124951" description="DUF4794 domain-containing protein" evidence="2">
    <location>
        <begin position="19"/>
        <end position="893"/>
    </location>
</feature>
<feature type="compositionally biased region" description="Basic and acidic residues" evidence="1">
    <location>
        <begin position="855"/>
        <end position="872"/>
    </location>
</feature>
<feature type="region of interest" description="Disordered" evidence="1">
    <location>
        <begin position="677"/>
        <end position="746"/>
    </location>
</feature>
<feature type="region of interest" description="Disordered" evidence="1">
    <location>
        <begin position="844"/>
        <end position="893"/>
    </location>
</feature>
<organism evidence="3 4">
    <name type="scientific">Anopheles christyi</name>
    <dbReference type="NCBI Taxonomy" id="43041"/>
    <lineage>
        <taxon>Eukaryota</taxon>
        <taxon>Metazoa</taxon>
        <taxon>Ecdysozoa</taxon>
        <taxon>Arthropoda</taxon>
        <taxon>Hexapoda</taxon>
        <taxon>Insecta</taxon>
        <taxon>Pterygota</taxon>
        <taxon>Neoptera</taxon>
        <taxon>Endopterygota</taxon>
        <taxon>Diptera</taxon>
        <taxon>Nematocera</taxon>
        <taxon>Culicoidea</taxon>
        <taxon>Culicidae</taxon>
        <taxon>Anophelinae</taxon>
        <taxon>Anopheles</taxon>
    </lineage>
</organism>
<accession>A0A182K1K9</accession>
<evidence type="ECO:0000313" key="4">
    <source>
        <dbReference type="Proteomes" id="UP000075881"/>
    </source>
</evidence>
<evidence type="ECO:0000313" key="3">
    <source>
        <dbReference type="EnsemblMetazoa" id="ACHR004643-PA"/>
    </source>
</evidence>
<sequence>MLFQVLVPCLALLELCAAGYVTVPLHSPAGVTYVNPQQHDGLLAGPVRYTTATQQQAAVLPATLLDARSGAVSVTQAQAPTYYSYNFQPQPVFGKASYTPAVQYHTTYGSPSVRVYEPKSFVYGVQGGASVPATHTIQSVPVSVSTTQYHHTSAPIPVPVTPVPHHHPVAVAVPTPVPVHVPVHVPIPVPVTPTYTKTVTTGPTYIPPQEKHIPVVRSRKFKVRRPAIQNQFYDIEERVIIRPVGSALVELEQPISQTETKTKTTKTTTTTFVEKRPVYSAPAPAPAPAPEVHYSDEGYGTTTTFVEKRPVYSTPAPAPAPAPEVHYSDEGYGTRTTTTFVEKRPVYSTPAAAPAPAPEVHYSDVGYGTRTVARPQVVTQTTTVYTERPPLKGTYDRIEVAAQSKKTAASTSKASDAEYIYTQQANAPSERPFFTQGHAIYHGHQQTAFVNPYATHLAPHPFVYHPANAGHLLHHVAYLNQHSPALLATHPGTAHPATVFHVPSSTPLYPVTPATTGEDCDHHGNAPEYLPPSPQTPPPTTPSHPPVATTTPKPPTSATPGSYPADDTIEDEYDDSIVIDARSGVGTNYSDYSSTDSDYADVTVTAATTIPTTPIVYHHDKYRGSEEQTQTRLGGTSSIEVSYATRTTPASDIVAFDPSTASGGFDFGPSYRGSFPTSTISPSSTNVPSSIVSSSSTSSSSTPQRSVTIISSTTPRTVSARFSETGSSSSEGSSARTEYESDTVTSGISSQSVVVGQGLTQEQIHANQEQFIKLLSERDSIAEVGFGPKGDTSGTLIDAYVRSRVLSATPAPRDAKETSRTVNIRRIVVSRPVETEQEVEVREQGYATTIAPPSYEHKRDVSEVSPTERADRAQQPPVYVNAKPPAFADDRDQ</sequence>
<feature type="compositionally biased region" description="Low complexity" evidence="1">
    <location>
        <begin position="719"/>
        <end position="736"/>
    </location>
</feature>